<sequence>MARFEARVEPELHAMVKRAAEIQNRSLSDFIVSAARDAAQRAIEEAEILRLSMADQQRFVDALLSPPEPNDALKRAMARHEELVRHE</sequence>
<protein>
    <recommendedName>
        <fullName evidence="5">DUF1778 domain-containing protein</fullName>
    </recommendedName>
</protein>
<evidence type="ECO:0000256" key="1">
    <source>
        <dbReference type="ARBA" id="ARBA00022649"/>
    </source>
</evidence>
<dbReference type="Proteomes" id="UP000070255">
    <property type="component" value="Unassembled WGS sequence"/>
</dbReference>
<dbReference type="PANTHER" id="PTHR35401:SF2">
    <property type="entry name" value="ABC-TYPE TRANSPORT SYSTEM"/>
    <property type="match status" value="1"/>
</dbReference>
<accession>A0ABR5T8K9</accession>
<organism evidence="3 4">
    <name type="scientific">Burkholderia savannae</name>
    <dbReference type="NCBI Taxonomy" id="1637837"/>
    <lineage>
        <taxon>Bacteria</taxon>
        <taxon>Pseudomonadati</taxon>
        <taxon>Pseudomonadota</taxon>
        <taxon>Betaproteobacteria</taxon>
        <taxon>Burkholderiales</taxon>
        <taxon>Burkholderiaceae</taxon>
        <taxon>Burkholderia</taxon>
        <taxon>pseudomallei group</taxon>
    </lineage>
</organism>
<comment type="similarity">
    <text evidence="2">Belongs to the TacA antitoxin family.</text>
</comment>
<dbReference type="RefSeq" id="WP_059647421.1">
    <property type="nucleotide sequence ID" value="NZ_CP013423.1"/>
</dbReference>
<dbReference type="Gene3D" id="1.20.5.780">
    <property type="entry name" value="Single helix bin"/>
    <property type="match status" value="1"/>
</dbReference>
<proteinExistence type="inferred from homology"/>
<keyword evidence="1" id="KW-1277">Toxin-antitoxin system</keyword>
<evidence type="ECO:0000313" key="4">
    <source>
        <dbReference type="Proteomes" id="UP000070255"/>
    </source>
</evidence>
<name>A0ABR5T8K9_9BURK</name>
<dbReference type="Pfam" id="PF08681">
    <property type="entry name" value="TacA1"/>
    <property type="match status" value="1"/>
</dbReference>
<dbReference type="PANTHER" id="PTHR35401">
    <property type="entry name" value="COPG FAMILY HELIX-TURN-HELIX PROTEIN-RELATED-RELATED"/>
    <property type="match status" value="1"/>
</dbReference>
<dbReference type="InterPro" id="IPR010985">
    <property type="entry name" value="Ribbon_hlx_hlx"/>
</dbReference>
<dbReference type="EMBL" id="LNJQ01000003">
    <property type="protein sequence ID" value="KWZ39592.1"/>
    <property type="molecule type" value="Genomic_DNA"/>
</dbReference>
<dbReference type="SUPFAM" id="SSF47598">
    <property type="entry name" value="Ribbon-helix-helix"/>
    <property type="match status" value="1"/>
</dbReference>
<gene>
    <name evidence="3" type="ORF">WS72_19265</name>
</gene>
<evidence type="ECO:0000256" key="2">
    <source>
        <dbReference type="ARBA" id="ARBA00049988"/>
    </source>
</evidence>
<dbReference type="NCBIfam" id="NF041551">
    <property type="entry name" value="YlcI_YnfO_N"/>
    <property type="match status" value="1"/>
</dbReference>
<evidence type="ECO:0008006" key="5">
    <source>
        <dbReference type="Google" id="ProtNLM"/>
    </source>
</evidence>
<keyword evidence="4" id="KW-1185">Reference proteome</keyword>
<dbReference type="InterPro" id="IPR014795">
    <property type="entry name" value="TacA_1-like"/>
</dbReference>
<evidence type="ECO:0000313" key="3">
    <source>
        <dbReference type="EMBL" id="KWZ39592.1"/>
    </source>
</evidence>
<reference evidence="3 4" key="1">
    <citation type="submission" date="2015-11" db="EMBL/GenBank/DDBJ databases">
        <authorList>
            <person name="Sahl J."/>
            <person name="Wagner D."/>
            <person name="Keim P."/>
        </authorList>
    </citation>
    <scope>NUCLEOTIDE SEQUENCE [LARGE SCALE GENOMIC DNA]</scope>
    <source>
        <strain evidence="3 4">BDU18</strain>
    </source>
</reference>
<comment type="caution">
    <text evidence="3">The sequence shown here is derived from an EMBL/GenBank/DDBJ whole genome shotgun (WGS) entry which is preliminary data.</text>
</comment>